<proteinExistence type="predicted"/>
<comment type="caution">
    <text evidence="1">The sequence shown here is derived from an EMBL/GenBank/DDBJ whole genome shotgun (WGS) entry which is preliminary data.</text>
</comment>
<protein>
    <submittedName>
        <fullName evidence="1">Vacuolar sorting protein 18</fullName>
    </submittedName>
</protein>
<name>A0ACC0GTB4_9ERIC</name>
<organism evidence="1 2">
    <name type="scientific">Camellia lanceoleosa</name>
    <dbReference type="NCBI Taxonomy" id="1840588"/>
    <lineage>
        <taxon>Eukaryota</taxon>
        <taxon>Viridiplantae</taxon>
        <taxon>Streptophyta</taxon>
        <taxon>Embryophyta</taxon>
        <taxon>Tracheophyta</taxon>
        <taxon>Spermatophyta</taxon>
        <taxon>Magnoliopsida</taxon>
        <taxon>eudicotyledons</taxon>
        <taxon>Gunneridae</taxon>
        <taxon>Pentapetalae</taxon>
        <taxon>asterids</taxon>
        <taxon>Ericales</taxon>
        <taxon>Theaceae</taxon>
        <taxon>Camellia</taxon>
    </lineage>
</organism>
<sequence>MVLITLEMISVHLLNDMLSLIVTRTVGFVRGRFLLRVGTIGWLGLYIDGCNGPFYVFPCGHAFHAQCLIAHVTRCTHRDQAEYILDLQKQLTLLGGESKESNGTLAEGIHN</sequence>
<dbReference type="EMBL" id="CM045766">
    <property type="protein sequence ID" value="KAI8003763.1"/>
    <property type="molecule type" value="Genomic_DNA"/>
</dbReference>
<accession>A0ACC0GTB4</accession>
<gene>
    <name evidence="1" type="ORF">LOK49_LG08G01242</name>
</gene>
<evidence type="ECO:0000313" key="2">
    <source>
        <dbReference type="Proteomes" id="UP001060215"/>
    </source>
</evidence>
<evidence type="ECO:0000313" key="1">
    <source>
        <dbReference type="EMBL" id="KAI8003763.1"/>
    </source>
</evidence>
<keyword evidence="2" id="KW-1185">Reference proteome</keyword>
<dbReference type="Proteomes" id="UP001060215">
    <property type="component" value="Chromosome 9"/>
</dbReference>
<reference evidence="1 2" key="1">
    <citation type="journal article" date="2022" name="Plant J.">
        <title>Chromosome-level genome of Camellia lanceoleosa provides a valuable resource for understanding genome evolution and self-incompatibility.</title>
        <authorList>
            <person name="Gong W."/>
            <person name="Xiao S."/>
            <person name="Wang L."/>
            <person name="Liao Z."/>
            <person name="Chang Y."/>
            <person name="Mo W."/>
            <person name="Hu G."/>
            <person name="Li W."/>
            <person name="Zhao G."/>
            <person name="Zhu H."/>
            <person name="Hu X."/>
            <person name="Ji K."/>
            <person name="Xiang X."/>
            <person name="Song Q."/>
            <person name="Yuan D."/>
            <person name="Jin S."/>
            <person name="Zhang L."/>
        </authorList>
    </citation>
    <scope>NUCLEOTIDE SEQUENCE [LARGE SCALE GENOMIC DNA]</scope>
    <source>
        <strain evidence="1">SQ_2022a</strain>
    </source>
</reference>